<sequence>MSSLSNVILCLFNVDIDSINKFTLRHQSIWVENK</sequence>
<organism evidence="1 2">
    <name type="scientific">Schistosoma margrebowiei</name>
    <dbReference type="NCBI Taxonomy" id="48269"/>
    <lineage>
        <taxon>Eukaryota</taxon>
        <taxon>Metazoa</taxon>
        <taxon>Spiralia</taxon>
        <taxon>Lophotrochozoa</taxon>
        <taxon>Platyhelminthes</taxon>
        <taxon>Trematoda</taxon>
        <taxon>Digenea</taxon>
        <taxon>Strigeidida</taxon>
        <taxon>Schistosomatoidea</taxon>
        <taxon>Schistosomatidae</taxon>
        <taxon>Schistosoma</taxon>
    </lineage>
</organism>
<keyword evidence="2" id="KW-1185">Reference proteome</keyword>
<name>A0A3P7XAY5_9TREM</name>
<gene>
    <name evidence="1" type="ORF">SMRZ_LOCUS1466</name>
</gene>
<reference evidence="1 2" key="1">
    <citation type="submission" date="2018-11" db="EMBL/GenBank/DDBJ databases">
        <authorList>
            <consortium name="Pathogen Informatics"/>
        </authorList>
    </citation>
    <scope>NUCLEOTIDE SEQUENCE [LARGE SCALE GENOMIC DNA]</scope>
    <source>
        <strain evidence="1 2">Zambia</strain>
    </source>
</reference>
<dbReference type="Proteomes" id="UP000277204">
    <property type="component" value="Unassembled WGS sequence"/>
</dbReference>
<evidence type="ECO:0000313" key="1">
    <source>
        <dbReference type="EMBL" id="VDO51383.1"/>
    </source>
</evidence>
<evidence type="ECO:0000313" key="2">
    <source>
        <dbReference type="Proteomes" id="UP000277204"/>
    </source>
</evidence>
<accession>A0A3P7XAY5</accession>
<protein>
    <submittedName>
        <fullName evidence="1">Uncharacterized protein</fullName>
    </submittedName>
</protein>
<proteinExistence type="predicted"/>
<dbReference type="EMBL" id="UZAI01000324">
    <property type="protein sequence ID" value="VDO51383.1"/>
    <property type="molecule type" value="Genomic_DNA"/>
</dbReference>
<dbReference type="AlphaFoldDB" id="A0A3P7XAY5"/>